<feature type="transmembrane region" description="Helical" evidence="6">
    <location>
        <begin position="179"/>
        <end position="201"/>
    </location>
</feature>
<comment type="subcellular location">
    <subcellularLocation>
        <location evidence="1">Cell membrane</location>
        <topology evidence="1">Multi-pass membrane protein</topology>
    </subcellularLocation>
</comment>
<feature type="transmembrane region" description="Helical" evidence="6">
    <location>
        <begin position="417"/>
        <end position="437"/>
    </location>
</feature>
<feature type="transmembrane region" description="Helical" evidence="6">
    <location>
        <begin position="97"/>
        <end position="117"/>
    </location>
</feature>
<reference evidence="7" key="1">
    <citation type="journal article" date="2005" name="Infect. Immun.">
        <title>Structural and genetic diversity of group B streptococcus capsular polysaccharides.</title>
        <authorList>
            <person name="Cieslewicz M.J."/>
            <person name="Chaffin D."/>
            <person name="Glusman G."/>
            <person name="Kasper D."/>
            <person name="Madan A."/>
            <person name="Rodrigues S."/>
            <person name="Fahey J."/>
            <person name="Wessels M.R."/>
            <person name="Rubens C.E."/>
        </authorList>
    </citation>
    <scope>NUCLEOTIDE SEQUENCE</scope>
    <source>
        <strain evidence="7">SMU014</strain>
    </source>
</reference>
<name>Q67AX8_STRAG</name>
<organism evidence="7">
    <name type="scientific">Streptococcus agalactiae</name>
    <dbReference type="NCBI Taxonomy" id="1311"/>
    <lineage>
        <taxon>Bacteria</taxon>
        <taxon>Bacillati</taxon>
        <taxon>Bacillota</taxon>
        <taxon>Bacilli</taxon>
        <taxon>Lactobacillales</taxon>
        <taxon>Streptococcaceae</taxon>
        <taxon>Streptococcus</taxon>
    </lineage>
</organism>
<feature type="transmembrane region" description="Helical" evidence="6">
    <location>
        <begin position="254"/>
        <end position="276"/>
    </location>
</feature>
<evidence type="ECO:0000256" key="6">
    <source>
        <dbReference type="SAM" id="Phobius"/>
    </source>
</evidence>
<feature type="transmembrane region" description="Helical" evidence="6">
    <location>
        <begin position="123"/>
        <end position="144"/>
    </location>
</feature>
<evidence type="ECO:0000313" key="7">
    <source>
        <dbReference type="EMBL" id="AAR29927.1"/>
    </source>
</evidence>
<dbReference type="PANTHER" id="PTHR30250:SF11">
    <property type="entry name" value="O-ANTIGEN TRANSPORTER-RELATED"/>
    <property type="match status" value="1"/>
</dbReference>
<feature type="transmembrane region" description="Helical" evidence="6">
    <location>
        <begin position="328"/>
        <end position="346"/>
    </location>
</feature>
<feature type="transmembrane region" description="Helical" evidence="6">
    <location>
        <begin position="358"/>
        <end position="379"/>
    </location>
</feature>
<feature type="transmembrane region" description="Helical" evidence="6">
    <location>
        <begin position="151"/>
        <end position="173"/>
    </location>
</feature>
<keyword evidence="4 6" id="KW-1133">Transmembrane helix</keyword>
<feature type="transmembrane region" description="Helical" evidence="6">
    <location>
        <begin position="443"/>
        <end position="464"/>
    </location>
</feature>
<dbReference type="GO" id="GO:0005886">
    <property type="term" value="C:plasma membrane"/>
    <property type="evidence" value="ECO:0007669"/>
    <property type="project" value="UniProtKB-SubCell"/>
</dbReference>
<feature type="transmembrane region" description="Helical" evidence="6">
    <location>
        <begin position="213"/>
        <end position="234"/>
    </location>
</feature>
<keyword evidence="2" id="KW-1003">Cell membrane</keyword>
<evidence type="ECO:0000256" key="1">
    <source>
        <dbReference type="ARBA" id="ARBA00004651"/>
    </source>
</evidence>
<dbReference type="PANTHER" id="PTHR30250">
    <property type="entry name" value="PST FAMILY PREDICTED COLANIC ACID TRANSPORTER"/>
    <property type="match status" value="1"/>
</dbReference>
<sequence length="474" mass="54202">MICSKGGRMNTKKLLQSGFIYTIGNLLVQGLAFITLPIYTRVISTEVYGQYSLYIAWMNIIMLFIGLQTSGSLSSARVKYGEEFKSYSGSAFSVGNIWFLIVLLIAFLFRSFLAPLVGFSESIFLLMVCQSYANYVVTFFGQYFIQQQRSLANLILSLANAVSSVALSLFLIFHWSDDFLSRVFGAFVPTIITGIVAFAYIYYHSKSFYNPKYFRFIVTVSVPLIFHLLGHQLLGQLDRIMLARLYNTKEVAMYSFGYSLGMIIQIVLNSINMAWIPWFFDARKEKLLQLSTYISRYLYLGVFLTLGYLTVFPELAQIMGGDKYSSSVQFISLIIVSYFLVFLYTFPVNIQFFYANTTWIPIGTLLAAGVNWLLNLVLIPHYAAYGAAMATIISYLALLIFHHIVSKVKYHYSDVSVRQYIILSGIVFSYAMLMNMFLDNIVIRWSLGIIILIVYSIVFQKVILDLLSKKRRRR</sequence>
<dbReference type="AlphaFoldDB" id="Q67AX8"/>
<evidence type="ECO:0000256" key="4">
    <source>
        <dbReference type="ARBA" id="ARBA00022989"/>
    </source>
</evidence>
<evidence type="ECO:0000256" key="3">
    <source>
        <dbReference type="ARBA" id="ARBA00022692"/>
    </source>
</evidence>
<keyword evidence="5 6" id="KW-0472">Membrane</keyword>
<feature type="transmembrane region" description="Helical" evidence="6">
    <location>
        <begin position="385"/>
        <end position="405"/>
    </location>
</feature>
<proteinExistence type="predicted"/>
<feature type="transmembrane region" description="Helical" evidence="6">
    <location>
        <begin position="51"/>
        <end position="76"/>
    </location>
</feature>
<dbReference type="InterPro" id="IPR050833">
    <property type="entry name" value="Poly_Biosynth_Transport"/>
</dbReference>
<evidence type="ECO:0000256" key="5">
    <source>
        <dbReference type="ARBA" id="ARBA00023136"/>
    </source>
</evidence>
<feature type="transmembrane region" description="Helical" evidence="6">
    <location>
        <begin position="297"/>
        <end position="316"/>
    </location>
</feature>
<evidence type="ECO:0000256" key="2">
    <source>
        <dbReference type="ARBA" id="ARBA00022475"/>
    </source>
</evidence>
<keyword evidence="3 6" id="KW-0812">Transmembrane</keyword>
<feature type="transmembrane region" description="Helical" evidence="6">
    <location>
        <begin position="18"/>
        <end position="39"/>
    </location>
</feature>
<accession>Q67AX8</accession>
<dbReference type="Pfam" id="PF01943">
    <property type="entry name" value="Polysacc_synt"/>
    <property type="match status" value="1"/>
</dbReference>
<protein>
    <submittedName>
        <fullName evidence="7">Cps8L</fullName>
    </submittedName>
</protein>
<dbReference type="InterPro" id="IPR002797">
    <property type="entry name" value="Polysacc_synth"/>
</dbReference>
<dbReference type="EMBL" id="AY375363">
    <property type="protein sequence ID" value="AAR29927.1"/>
    <property type="molecule type" value="Genomic_DNA"/>
</dbReference>